<dbReference type="STRING" id="260084.SAMN02927928_2411"/>
<reference evidence="2" key="1">
    <citation type="submission" date="2016-10" db="EMBL/GenBank/DDBJ databases">
        <authorList>
            <person name="Varghese N."/>
            <person name="Submissions S."/>
        </authorList>
    </citation>
    <scope>NUCLEOTIDE SEQUENCE [LARGE SCALE GENOMIC DNA]</scope>
    <source>
        <strain evidence="2">CGMCC 1.3431</strain>
    </source>
</reference>
<dbReference type="AlphaFoldDB" id="A0A1G4S4G3"/>
<dbReference type="Proteomes" id="UP000199150">
    <property type="component" value="Unassembled WGS sequence"/>
</dbReference>
<sequence>MSRFSHAPHPLNAGPVFIGGILLAILLALLLPTVANAGDRDGYGYGRPAYYYEEDGRYTGGSLGYYPNLDDSYHAQYDRPYRTGRRYGYSRSYERDYNGRDYSCYCGRGAYYRVYNWKGEHEYVGSGRHHSRYSNRDDYRNY</sequence>
<keyword evidence="2" id="KW-1185">Reference proteome</keyword>
<dbReference type="RefSeq" id="WP_090648146.1">
    <property type="nucleotide sequence ID" value="NZ_CBCRYE010000001.1"/>
</dbReference>
<evidence type="ECO:0000313" key="1">
    <source>
        <dbReference type="EMBL" id="SCW63918.1"/>
    </source>
</evidence>
<protein>
    <submittedName>
        <fullName evidence="1">Uncharacterized protein</fullName>
    </submittedName>
</protein>
<organism evidence="1 2">
    <name type="scientific">Asticcacaulis taihuensis</name>
    <dbReference type="NCBI Taxonomy" id="260084"/>
    <lineage>
        <taxon>Bacteria</taxon>
        <taxon>Pseudomonadati</taxon>
        <taxon>Pseudomonadota</taxon>
        <taxon>Alphaproteobacteria</taxon>
        <taxon>Caulobacterales</taxon>
        <taxon>Caulobacteraceae</taxon>
        <taxon>Asticcacaulis</taxon>
    </lineage>
</organism>
<accession>A0A1G4S4G3</accession>
<dbReference type="EMBL" id="FMTS01000003">
    <property type="protein sequence ID" value="SCW63918.1"/>
    <property type="molecule type" value="Genomic_DNA"/>
</dbReference>
<gene>
    <name evidence="1" type="ORF">SAMN02927928_2411</name>
</gene>
<name>A0A1G4S4G3_9CAUL</name>
<evidence type="ECO:0000313" key="2">
    <source>
        <dbReference type="Proteomes" id="UP000199150"/>
    </source>
</evidence>
<proteinExistence type="predicted"/>